<dbReference type="Proteomes" id="UP000467636">
    <property type="component" value="Chromosome"/>
</dbReference>
<gene>
    <name evidence="1" type="ORF">MTER_37030</name>
</gene>
<proteinExistence type="predicted"/>
<keyword evidence="2" id="KW-1185">Reference proteome</keyword>
<accession>A0AAD1HZ45</accession>
<evidence type="ECO:0000313" key="2">
    <source>
        <dbReference type="Proteomes" id="UP000467636"/>
    </source>
</evidence>
<name>A0AAD1HZ45_9MYCO</name>
<sequence length="97" mass="10018">MLVVLSNAVKVESVPLKSIFCRAAVHRADVLPDLATELATSAGLADSPLPRTMRALHASALSGALTALVLDWADGRLPVSRAELGGYATRLVLAGLG</sequence>
<dbReference type="AlphaFoldDB" id="A0AAD1HZ45"/>
<organism evidence="1 2">
    <name type="scientific">Mycolicibacter terrae</name>
    <dbReference type="NCBI Taxonomy" id="1788"/>
    <lineage>
        <taxon>Bacteria</taxon>
        <taxon>Bacillati</taxon>
        <taxon>Actinomycetota</taxon>
        <taxon>Actinomycetes</taxon>
        <taxon>Mycobacteriales</taxon>
        <taxon>Mycobacteriaceae</taxon>
        <taxon>Mycolicibacter</taxon>
    </lineage>
</organism>
<protein>
    <submittedName>
        <fullName evidence="1">Uncharacterized protein</fullName>
    </submittedName>
</protein>
<dbReference type="EMBL" id="AP022564">
    <property type="protein sequence ID" value="BBX24292.1"/>
    <property type="molecule type" value="Genomic_DNA"/>
</dbReference>
<reference evidence="1 2" key="1">
    <citation type="journal article" date="2019" name="Emerg. Microbes Infect.">
        <title>Comprehensive subspecies identification of 175 nontuberculous mycobacteria species based on 7547 genomic profiles.</title>
        <authorList>
            <person name="Matsumoto Y."/>
            <person name="Kinjo T."/>
            <person name="Motooka D."/>
            <person name="Nabeya D."/>
            <person name="Jung N."/>
            <person name="Uechi K."/>
            <person name="Horii T."/>
            <person name="Iida T."/>
            <person name="Fujita J."/>
            <person name="Nakamura S."/>
        </authorList>
    </citation>
    <scope>NUCLEOTIDE SEQUENCE [LARGE SCALE GENOMIC DNA]</scope>
    <source>
        <strain evidence="1 2">JCM 12143</strain>
    </source>
</reference>
<evidence type="ECO:0000313" key="1">
    <source>
        <dbReference type="EMBL" id="BBX24292.1"/>
    </source>
</evidence>